<reference evidence="3 4" key="1">
    <citation type="submission" date="2018-12" db="EMBL/GenBank/DDBJ databases">
        <title>Alloscrdovia theropitheci sp. nov: a novel taxon from the feces of the bleeding-herat monkey (Theropithecus geleda).</title>
        <authorList>
            <person name="Modesto M."/>
        </authorList>
    </citation>
    <scope>NUCLEOTIDE SEQUENCE [LARGE SCALE GENOMIC DNA]</scope>
    <source>
        <strain evidence="3 4">GLDI4/2</strain>
    </source>
</reference>
<dbReference type="InterPro" id="IPR005185">
    <property type="entry name" value="YccF"/>
</dbReference>
<dbReference type="AlphaFoldDB" id="A0A4R0QXX9"/>
<evidence type="ECO:0000313" key="4">
    <source>
        <dbReference type="Proteomes" id="UP000291289"/>
    </source>
</evidence>
<feature type="transmembrane region" description="Helical" evidence="1">
    <location>
        <begin position="77"/>
        <end position="101"/>
    </location>
</feature>
<keyword evidence="1" id="KW-0812">Transmembrane</keyword>
<dbReference type="PANTHER" id="PTHR42903">
    <property type="entry name" value="INNER MEMBRANE PROTEIN YCCF"/>
    <property type="match status" value="1"/>
</dbReference>
<keyword evidence="1" id="KW-0472">Membrane</keyword>
<keyword evidence="1" id="KW-1133">Transmembrane helix</keyword>
<name>A0A4R0QXX9_9BIFI</name>
<dbReference type="GO" id="GO:0005886">
    <property type="term" value="C:plasma membrane"/>
    <property type="evidence" value="ECO:0007669"/>
    <property type="project" value="TreeGrafter"/>
</dbReference>
<feature type="domain" description="Inner membrane component" evidence="2">
    <location>
        <begin position="66"/>
        <end position="115"/>
    </location>
</feature>
<dbReference type="EMBL" id="RXLP01000019">
    <property type="protein sequence ID" value="TCD54381.1"/>
    <property type="molecule type" value="Genomic_DNA"/>
</dbReference>
<dbReference type="PIRSF" id="PIRSF028777">
    <property type="entry name" value="UCP028777"/>
    <property type="match status" value="1"/>
</dbReference>
<dbReference type="OrthoDB" id="3238663at2"/>
<evidence type="ECO:0000256" key="1">
    <source>
        <dbReference type="SAM" id="Phobius"/>
    </source>
</evidence>
<dbReference type="InterPro" id="IPR052937">
    <property type="entry name" value="Inner_membrane_protein"/>
</dbReference>
<proteinExistence type="predicted"/>
<accession>A0A4R0QXX9</accession>
<keyword evidence="4" id="KW-1185">Reference proteome</keyword>
<evidence type="ECO:0000313" key="3">
    <source>
        <dbReference type="EMBL" id="TCD54381.1"/>
    </source>
</evidence>
<dbReference type="Proteomes" id="UP000291289">
    <property type="component" value="Unassembled WGS sequence"/>
</dbReference>
<evidence type="ECO:0000259" key="2">
    <source>
        <dbReference type="Pfam" id="PF03733"/>
    </source>
</evidence>
<dbReference type="InterPro" id="IPR031308">
    <property type="entry name" value="UCP028777"/>
</dbReference>
<organism evidence="3 4">
    <name type="scientific">Alloscardovia theropitheci</name>
    <dbReference type="NCBI Taxonomy" id="2496842"/>
    <lineage>
        <taxon>Bacteria</taxon>
        <taxon>Bacillati</taxon>
        <taxon>Actinomycetota</taxon>
        <taxon>Actinomycetes</taxon>
        <taxon>Bifidobacteriales</taxon>
        <taxon>Bifidobacteriaceae</taxon>
        <taxon>Alloscardovia</taxon>
    </lineage>
</organism>
<dbReference type="RefSeq" id="WP_131284173.1">
    <property type="nucleotide sequence ID" value="NZ_RXLP01000019.1"/>
</dbReference>
<dbReference type="Pfam" id="PF03733">
    <property type="entry name" value="YccF"/>
    <property type="match status" value="2"/>
</dbReference>
<feature type="transmembrane region" description="Helical" evidence="1">
    <location>
        <begin position="6"/>
        <end position="39"/>
    </location>
</feature>
<feature type="domain" description="Inner membrane component" evidence="2">
    <location>
        <begin position="4"/>
        <end position="54"/>
    </location>
</feature>
<protein>
    <submittedName>
        <fullName evidence="3">YccF domain-containing protein</fullName>
    </submittedName>
</protein>
<dbReference type="PANTHER" id="PTHR42903:SF1">
    <property type="entry name" value="INNER MEMBRANE PROTEIN YCCF"/>
    <property type="match status" value="1"/>
</dbReference>
<sequence>MRTLGNILWIILGGASIAASWFFVGLVLCITIIGIPLGLQCFKMGWLTLMPFGQTVTYGGSFLSMLGNVIWAVTVGWILAVLYLFAGLLNCITIIGIPFGIQSFKMMKLAFAPFGATVTPNYY</sequence>
<comment type="caution">
    <text evidence="3">The sequence shown here is derived from an EMBL/GenBank/DDBJ whole genome shotgun (WGS) entry which is preliminary data.</text>
</comment>
<dbReference type="NCBIfam" id="NF008740">
    <property type="entry name" value="PRK11770.1-2"/>
    <property type="match status" value="1"/>
</dbReference>
<gene>
    <name evidence="3" type="ORF">EJ419_04985</name>
</gene>
<feature type="transmembrane region" description="Helical" evidence="1">
    <location>
        <begin position="46"/>
        <end position="71"/>
    </location>
</feature>